<evidence type="ECO:0000256" key="2">
    <source>
        <dbReference type="ARBA" id="ARBA00009995"/>
    </source>
</evidence>
<feature type="transmembrane region" description="Helical" evidence="13">
    <location>
        <begin position="462"/>
        <end position="485"/>
    </location>
</feature>
<comment type="caution">
    <text evidence="14">The sequence shown here is derived from an EMBL/GenBank/DDBJ whole genome shotgun (WGS) entry which is preliminary data.</text>
</comment>
<keyword evidence="8 13" id="KW-0472">Membrane</keyword>
<keyword evidence="6" id="KW-0732">Signal</keyword>
<dbReference type="GO" id="GO:0015020">
    <property type="term" value="F:glucuronosyltransferase activity"/>
    <property type="evidence" value="ECO:0007669"/>
    <property type="project" value="UniProtKB-EC"/>
</dbReference>
<organism evidence="14 15">
    <name type="scientific">Atractosteus spatula</name>
    <name type="common">Alligator gar</name>
    <name type="synonym">Lepisosteus spatula</name>
    <dbReference type="NCBI Taxonomy" id="7917"/>
    <lineage>
        <taxon>Eukaryota</taxon>
        <taxon>Metazoa</taxon>
        <taxon>Chordata</taxon>
        <taxon>Craniata</taxon>
        <taxon>Vertebrata</taxon>
        <taxon>Euteleostomi</taxon>
        <taxon>Actinopterygii</taxon>
        <taxon>Neopterygii</taxon>
        <taxon>Holostei</taxon>
        <taxon>Semionotiformes</taxon>
        <taxon>Lepisosteidae</taxon>
        <taxon>Atractosteus</taxon>
    </lineage>
</organism>
<evidence type="ECO:0000313" key="15">
    <source>
        <dbReference type="Proteomes" id="UP000736164"/>
    </source>
</evidence>
<evidence type="ECO:0000256" key="8">
    <source>
        <dbReference type="ARBA" id="ARBA00023136"/>
    </source>
</evidence>
<dbReference type="PANTHER" id="PTHR48043:SF24">
    <property type="entry name" value="UDP-GLUCURONOSYLTRANSFERASE 3A2"/>
    <property type="match status" value="1"/>
</dbReference>
<comment type="catalytic activity">
    <reaction evidence="11 13">
        <text>glucuronate acceptor + UDP-alpha-D-glucuronate = acceptor beta-D-glucuronoside + UDP + H(+)</text>
        <dbReference type="Rhea" id="RHEA:21032"/>
        <dbReference type="ChEBI" id="CHEBI:15378"/>
        <dbReference type="ChEBI" id="CHEBI:58052"/>
        <dbReference type="ChEBI" id="CHEBI:58223"/>
        <dbReference type="ChEBI" id="CHEBI:132367"/>
        <dbReference type="ChEBI" id="CHEBI:132368"/>
        <dbReference type="EC" id="2.4.1.17"/>
    </reaction>
</comment>
<dbReference type="Proteomes" id="UP000736164">
    <property type="component" value="Unassembled WGS sequence"/>
</dbReference>
<evidence type="ECO:0000256" key="9">
    <source>
        <dbReference type="ARBA" id="ARBA00023180"/>
    </source>
</evidence>
<sequence length="501" mass="56367">MSFLVCPPGGSHYMLLDEISHTFHESGHEVRMLLQTGTPVIRGLNYMGRPDSYQITSWSASEDYIKEYNEWFLEQQKEFLQGRDSFSIYLKFLGHLAYQCDNILADSELMGFLKQESYDIVLLDAFNPCSFLVAEWLGVPYVAFFPGTLNFPSNGLPRPLSYVPVYGSQLSDHMGFWDRVTNVLLFLGSLVAERFIQAQFLQVIERHFNPAQTSLPELYRKAELWAFNTDFSLEIPQPLMPNTVCVGGLLAKAPKPVSQDLEDFISKFQEAGFIVVTLGSMLSTVPQEQLVQEMNAGFAEVPQGVIWRFNPSRWPQRIQPAANIKLVEWLPQNDLLGHPKARLLVTHGGQNSLMQAVFHAVPVLGIPLFGDQFDNMVRAEERGLGRSLSPTELHGALFASTMKSLIGDSRYKTSARALSRIHRSHPLAPGQRLVHWVEHILQSGGGAHLRARSLLQPWYERWLLDVALFLLGSVLLLLGLGARAVRAAASTLQQRGKVKRH</sequence>
<comment type="function">
    <text evidence="10">UDP-glucuronosyltransferases catalyze phase II biotransformation reactions in which lipophilic substrates are conjugated with glucuronic acid to increase water solubility and enhance excretion. They are of major importance in the conjugation and subsequent elimination of potentially toxic xenobiotics and endogenous compounds.</text>
</comment>
<reference evidence="14" key="1">
    <citation type="journal article" date="2021" name="Cell">
        <title>Tracing the genetic footprints of vertebrate landing in non-teleost ray-finned fishes.</title>
        <authorList>
            <person name="Bi X."/>
            <person name="Wang K."/>
            <person name="Yang L."/>
            <person name="Pan H."/>
            <person name="Jiang H."/>
            <person name="Wei Q."/>
            <person name="Fang M."/>
            <person name="Yu H."/>
            <person name="Zhu C."/>
            <person name="Cai Y."/>
            <person name="He Y."/>
            <person name="Gan X."/>
            <person name="Zeng H."/>
            <person name="Yu D."/>
            <person name="Zhu Y."/>
            <person name="Jiang H."/>
            <person name="Qiu Q."/>
            <person name="Yang H."/>
            <person name="Zhang Y.E."/>
            <person name="Wang W."/>
            <person name="Zhu M."/>
            <person name="He S."/>
            <person name="Zhang G."/>
        </authorList>
    </citation>
    <scope>NUCLEOTIDE SEQUENCE</scope>
    <source>
        <strain evidence="14">Allg_001</strain>
    </source>
</reference>
<evidence type="ECO:0000256" key="3">
    <source>
        <dbReference type="ARBA" id="ARBA00022676"/>
    </source>
</evidence>
<dbReference type="InterPro" id="IPR002213">
    <property type="entry name" value="UDP_glucos_trans"/>
</dbReference>
<keyword evidence="7 13" id="KW-1133">Transmembrane helix</keyword>
<evidence type="ECO:0000256" key="12">
    <source>
        <dbReference type="RuleBase" id="RU003718"/>
    </source>
</evidence>
<evidence type="ECO:0000256" key="13">
    <source>
        <dbReference type="RuleBase" id="RU362059"/>
    </source>
</evidence>
<dbReference type="CDD" id="cd03784">
    <property type="entry name" value="GT1_Gtf-like"/>
    <property type="match status" value="1"/>
</dbReference>
<dbReference type="PANTHER" id="PTHR48043">
    <property type="entry name" value="EG:EG0003.4 PROTEIN-RELATED"/>
    <property type="match status" value="1"/>
</dbReference>
<dbReference type="EMBL" id="JAAWVO010038486">
    <property type="protein sequence ID" value="MBN3318168.1"/>
    <property type="molecule type" value="Genomic_DNA"/>
</dbReference>
<dbReference type="SUPFAM" id="SSF53756">
    <property type="entry name" value="UDP-Glycosyltransferase/glycogen phosphorylase"/>
    <property type="match status" value="1"/>
</dbReference>
<protein>
    <recommendedName>
        <fullName evidence="13">UDP-glucuronosyltransferase</fullName>
        <ecNumber evidence="13">2.4.1.17</ecNumber>
    </recommendedName>
</protein>
<feature type="non-terminal residue" evidence="14">
    <location>
        <position position="1"/>
    </location>
</feature>
<dbReference type="FunFam" id="3.40.50.2000:FF:000205">
    <property type="entry name" value="UDP-glucuronosyltransferase"/>
    <property type="match status" value="1"/>
</dbReference>
<dbReference type="Pfam" id="PF00201">
    <property type="entry name" value="UDPGT"/>
    <property type="match status" value="1"/>
</dbReference>
<comment type="subcellular location">
    <subcellularLocation>
        <location evidence="13">Membrane</location>
        <topology evidence="13">Single-pass membrane protein</topology>
    </subcellularLocation>
    <subcellularLocation>
        <location evidence="1">Membrane</location>
        <topology evidence="1">Single-pass type I membrane protein</topology>
    </subcellularLocation>
</comment>
<dbReference type="EC" id="2.4.1.17" evidence="13"/>
<evidence type="ECO:0000256" key="4">
    <source>
        <dbReference type="ARBA" id="ARBA00022679"/>
    </source>
</evidence>
<proteinExistence type="inferred from homology"/>
<evidence type="ECO:0000256" key="5">
    <source>
        <dbReference type="ARBA" id="ARBA00022692"/>
    </source>
</evidence>
<dbReference type="InterPro" id="IPR050271">
    <property type="entry name" value="UDP-glycosyltransferase"/>
</dbReference>
<evidence type="ECO:0000256" key="1">
    <source>
        <dbReference type="ARBA" id="ARBA00004479"/>
    </source>
</evidence>
<comment type="similarity">
    <text evidence="2 12">Belongs to the UDP-glycosyltransferase family.</text>
</comment>
<evidence type="ECO:0000256" key="6">
    <source>
        <dbReference type="ARBA" id="ARBA00022729"/>
    </source>
</evidence>
<dbReference type="PROSITE" id="PS00375">
    <property type="entry name" value="UDPGT"/>
    <property type="match status" value="1"/>
</dbReference>
<keyword evidence="4 12" id="KW-0808">Transferase</keyword>
<evidence type="ECO:0000256" key="7">
    <source>
        <dbReference type="ARBA" id="ARBA00022989"/>
    </source>
</evidence>
<keyword evidence="9" id="KW-0325">Glycoprotein</keyword>
<name>A0A8J7TCD8_ATRSP</name>
<feature type="non-terminal residue" evidence="14">
    <location>
        <position position="501"/>
    </location>
</feature>
<keyword evidence="3 12" id="KW-0328">Glycosyltransferase</keyword>
<accession>A0A8J7TCD8</accession>
<evidence type="ECO:0000313" key="14">
    <source>
        <dbReference type="EMBL" id="MBN3318168.1"/>
    </source>
</evidence>
<dbReference type="InterPro" id="IPR035595">
    <property type="entry name" value="UDP_glycos_trans_CS"/>
</dbReference>
<dbReference type="AlphaFoldDB" id="A0A8J7TCD8"/>
<evidence type="ECO:0000256" key="10">
    <source>
        <dbReference type="ARBA" id="ARBA00037451"/>
    </source>
</evidence>
<dbReference type="Gene3D" id="3.40.50.2000">
    <property type="entry name" value="Glycogen Phosphorylase B"/>
    <property type="match status" value="2"/>
</dbReference>
<gene>
    <name evidence="14" type="primary">Ugt3a1</name>
    <name evidence="14" type="ORF">GTO95_0011171</name>
</gene>
<dbReference type="GO" id="GO:0043541">
    <property type="term" value="C:UDP-N-acetylglucosamine transferase complex"/>
    <property type="evidence" value="ECO:0007669"/>
    <property type="project" value="TreeGrafter"/>
</dbReference>
<keyword evidence="15" id="KW-1185">Reference proteome</keyword>
<dbReference type="FunFam" id="3.40.50.2000:FF:000021">
    <property type="entry name" value="UDP-glucuronosyltransferase"/>
    <property type="match status" value="1"/>
</dbReference>
<evidence type="ECO:0000256" key="11">
    <source>
        <dbReference type="ARBA" id="ARBA00047475"/>
    </source>
</evidence>
<keyword evidence="5 13" id="KW-0812">Transmembrane</keyword>